<sequence>MFITRECDYAVRVIRALAGEKRLSATDICEREEITAPFAYKILKKLQKANIISGFRGVHGGYKMEKSVDQITLLDVYRAIEPDIYIIECLNPKKPCAHKENLEDGCKVHDELEHIQSELCRLLSEKTLGDILSSPCQKEA</sequence>
<dbReference type="AlphaFoldDB" id="A0A9D2B3B0"/>
<organism evidence="1 2">
    <name type="scientific">Candidatus Blautia gallistercoris</name>
    <dbReference type="NCBI Taxonomy" id="2838490"/>
    <lineage>
        <taxon>Bacteria</taxon>
        <taxon>Bacillati</taxon>
        <taxon>Bacillota</taxon>
        <taxon>Clostridia</taxon>
        <taxon>Lachnospirales</taxon>
        <taxon>Lachnospiraceae</taxon>
        <taxon>Blautia</taxon>
    </lineage>
</organism>
<reference evidence="1" key="2">
    <citation type="submission" date="2021-04" db="EMBL/GenBank/DDBJ databases">
        <authorList>
            <person name="Gilroy R."/>
        </authorList>
    </citation>
    <scope>NUCLEOTIDE SEQUENCE</scope>
    <source>
        <strain evidence="1">ChiSjej1B19-8411</strain>
    </source>
</reference>
<dbReference type="GO" id="GO:0003700">
    <property type="term" value="F:DNA-binding transcription factor activity"/>
    <property type="evidence" value="ECO:0007669"/>
    <property type="project" value="TreeGrafter"/>
</dbReference>
<dbReference type="Pfam" id="PF02082">
    <property type="entry name" value="Rrf2"/>
    <property type="match status" value="1"/>
</dbReference>
<dbReference type="PANTHER" id="PTHR33221:SF2">
    <property type="entry name" value="TRANSCRIPTIONAL REGULATOR"/>
    <property type="match status" value="1"/>
</dbReference>
<dbReference type="InterPro" id="IPR036388">
    <property type="entry name" value="WH-like_DNA-bd_sf"/>
</dbReference>
<reference evidence="1" key="1">
    <citation type="journal article" date="2021" name="PeerJ">
        <title>Extensive microbial diversity within the chicken gut microbiome revealed by metagenomics and culture.</title>
        <authorList>
            <person name="Gilroy R."/>
            <person name="Ravi A."/>
            <person name="Getino M."/>
            <person name="Pursley I."/>
            <person name="Horton D.L."/>
            <person name="Alikhan N.F."/>
            <person name="Baker D."/>
            <person name="Gharbi K."/>
            <person name="Hall N."/>
            <person name="Watson M."/>
            <person name="Adriaenssens E.M."/>
            <person name="Foster-Nyarko E."/>
            <person name="Jarju S."/>
            <person name="Secka A."/>
            <person name="Antonio M."/>
            <person name="Oren A."/>
            <person name="Chaudhuri R.R."/>
            <person name="La Ragione R."/>
            <person name="Hildebrand F."/>
            <person name="Pallen M.J."/>
        </authorList>
    </citation>
    <scope>NUCLEOTIDE SEQUENCE</scope>
    <source>
        <strain evidence="1">ChiSjej1B19-8411</strain>
    </source>
</reference>
<gene>
    <name evidence="1" type="ORF">IAA45_03955</name>
</gene>
<dbReference type="Proteomes" id="UP000886817">
    <property type="component" value="Unassembled WGS sequence"/>
</dbReference>
<evidence type="ECO:0000313" key="1">
    <source>
        <dbReference type="EMBL" id="HIX58854.1"/>
    </source>
</evidence>
<dbReference type="EMBL" id="DXEX01000091">
    <property type="protein sequence ID" value="HIX58854.1"/>
    <property type="molecule type" value="Genomic_DNA"/>
</dbReference>
<proteinExistence type="predicted"/>
<accession>A0A9D2B3B0</accession>
<dbReference type="PANTHER" id="PTHR33221">
    <property type="entry name" value="WINGED HELIX-TURN-HELIX TRANSCRIPTIONAL REGULATOR, RRF2 FAMILY"/>
    <property type="match status" value="1"/>
</dbReference>
<evidence type="ECO:0000313" key="2">
    <source>
        <dbReference type="Proteomes" id="UP000886817"/>
    </source>
</evidence>
<dbReference type="SUPFAM" id="SSF46785">
    <property type="entry name" value="Winged helix' DNA-binding domain"/>
    <property type="match status" value="1"/>
</dbReference>
<dbReference type="Gene3D" id="1.10.10.10">
    <property type="entry name" value="Winged helix-like DNA-binding domain superfamily/Winged helix DNA-binding domain"/>
    <property type="match status" value="1"/>
</dbReference>
<dbReference type="InterPro" id="IPR000944">
    <property type="entry name" value="Tscrpt_reg_Rrf2"/>
</dbReference>
<dbReference type="GO" id="GO:0005829">
    <property type="term" value="C:cytosol"/>
    <property type="evidence" value="ECO:0007669"/>
    <property type="project" value="TreeGrafter"/>
</dbReference>
<protein>
    <submittedName>
        <fullName evidence="1">Rrf2 family transcriptional regulator</fullName>
    </submittedName>
</protein>
<dbReference type="PROSITE" id="PS51197">
    <property type="entry name" value="HTH_RRF2_2"/>
    <property type="match status" value="1"/>
</dbReference>
<dbReference type="NCBIfam" id="TIGR00738">
    <property type="entry name" value="rrf2_super"/>
    <property type="match status" value="1"/>
</dbReference>
<dbReference type="InterPro" id="IPR036390">
    <property type="entry name" value="WH_DNA-bd_sf"/>
</dbReference>
<name>A0A9D2B3B0_9FIRM</name>
<comment type="caution">
    <text evidence="1">The sequence shown here is derived from an EMBL/GenBank/DDBJ whole genome shotgun (WGS) entry which is preliminary data.</text>
</comment>